<evidence type="ECO:0000313" key="1">
    <source>
        <dbReference type="EMBL" id="KAE8306704.1"/>
    </source>
</evidence>
<sequence>MVLTPAVEDTGSEFRKYNTRTLSYFCSLFFIVVRAEWVHNLYGSGALLSVRTESKVKGKSPLEWEKKRENRGITMGSTRTSMV</sequence>
<accession>A0A5N6VDY5</accession>
<dbReference type="AlphaFoldDB" id="A0A5N6VDY5"/>
<dbReference type="Proteomes" id="UP000325433">
    <property type="component" value="Unassembled WGS sequence"/>
</dbReference>
<reference evidence="2" key="1">
    <citation type="submission" date="2019-04" db="EMBL/GenBank/DDBJ databases">
        <title>Friends and foes A comparative genomics studyof 23 Aspergillus species from section Flavi.</title>
        <authorList>
            <consortium name="DOE Joint Genome Institute"/>
            <person name="Kjaerbolling I."/>
            <person name="Vesth T."/>
            <person name="Frisvad J.C."/>
            <person name="Nybo J.L."/>
            <person name="Theobald S."/>
            <person name="Kildgaard S."/>
            <person name="Isbrandt T."/>
            <person name="Kuo A."/>
            <person name="Sato A."/>
            <person name="Lyhne E.K."/>
            <person name="Kogle M.E."/>
            <person name="Wiebenga A."/>
            <person name="Kun R.S."/>
            <person name="Lubbers R.J."/>
            <person name="Makela M.R."/>
            <person name="Barry K."/>
            <person name="Chovatia M."/>
            <person name="Clum A."/>
            <person name="Daum C."/>
            <person name="Haridas S."/>
            <person name="He G."/>
            <person name="LaButti K."/>
            <person name="Lipzen A."/>
            <person name="Mondo S."/>
            <person name="Riley R."/>
            <person name="Salamov A."/>
            <person name="Simmons B.A."/>
            <person name="Magnuson J.K."/>
            <person name="Henrissat B."/>
            <person name="Mortensen U.H."/>
            <person name="Larsen T.O."/>
            <person name="Devries R.P."/>
            <person name="Grigoriev I.V."/>
            <person name="Machida M."/>
            <person name="Baker S.E."/>
            <person name="Andersen M.R."/>
        </authorList>
    </citation>
    <scope>NUCLEOTIDE SEQUENCE [LARGE SCALE GENOMIC DNA]</scope>
    <source>
        <strain evidence="2">CBS 130015</strain>
    </source>
</reference>
<keyword evidence="2" id="KW-1185">Reference proteome</keyword>
<organism evidence="1 2">
    <name type="scientific">Aspergillus transmontanensis</name>
    <dbReference type="NCBI Taxonomy" id="1034304"/>
    <lineage>
        <taxon>Eukaryota</taxon>
        <taxon>Fungi</taxon>
        <taxon>Dikarya</taxon>
        <taxon>Ascomycota</taxon>
        <taxon>Pezizomycotina</taxon>
        <taxon>Eurotiomycetes</taxon>
        <taxon>Eurotiomycetidae</taxon>
        <taxon>Eurotiales</taxon>
        <taxon>Aspergillaceae</taxon>
        <taxon>Aspergillus</taxon>
        <taxon>Aspergillus subgen. Circumdati</taxon>
    </lineage>
</organism>
<protein>
    <submittedName>
        <fullName evidence="1">Uncharacterized protein</fullName>
    </submittedName>
</protein>
<gene>
    <name evidence="1" type="ORF">BDV41DRAFT_557422</name>
</gene>
<dbReference type="EMBL" id="ML738435">
    <property type="protein sequence ID" value="KAE8306704.1"/>
    <property type="molecule type" value="Genomic_DNA"/>
</dbReference>
<proteinExistence type="predicted"/>
<name>A0A5N6VDY5_9EURO</name>
<evidence type="ECO:0000313" key="2">
    <source>
        <dbReference type="Proteomes" id="UP000325433"/>
    </source>
</evidence>